<dbReference type="Proteomes" id="UP000436692">
    <property type="component" value="Unassembled WGS sequence"/>
</dbReference>
<dbReference type="Pfam" id="PF15937">
    <property type="entry name" value="PrlF_antitoxin"/>
    <property type="match status" value="1"/>
</dbReference>
<dbReference type="RefSeq" id="WP_060718209.1">
    <property type="nucleotide sequence ID" value="NZ_CP055265.1"/>
</dbReference>
<dbReference type="EMBL" id="WPHM01000001">
    <property type="protein sequence ID" value="MUZ55925.1"/>
    <property type="molecule type" value="Genomic_DNA"/>
</dbReference>
<dbReference type="SMART" id="SM00966">
    <property type="entry name" value="SpoVT_AbrB"/>
    <property type="match status" value="1"/>
</dbReference>
<reference evidence="3 9" key="1">
    <citation type="submission" date="2018-08" db="EMBL/GenBank/DDBJ databases">
        <title>Genome sequencing of Agrobacterium vitis strain ICMP 10754.</title>
        <authorList>
            <person name="Visnovsky S.B."/>
            <person name="Pitman A.R."/>
        </authorList>
    </citation>
    <scope>NUCLEOTIDE SEQUENCE [LARGE SCALE GENOMIC DNA]</scope>
    <source>
        <strain evidence="3 9">ICMP 10754</strain>
    </source>
</reference>
<evidence type="ECO:0000313" key="6">
    <source>
        <dbReference type="EMBL" id="MUZ55925.1"/>
    </source>
</evidence>
<evidence type="ECO:0000313" key="5">
    <source>
        <dbReference type="EMBL" id="MUP03466.1"/>
    </source>
</evidence>
<dbReference type="InterPro" id="IPR031848">
    <property type="entry name" value="PrlF_antitoxin"/>
</dbReference>
<dbReference type="GO" id="GO:0003700">
    <property type="term" value="F:DNA-binding transcription factor activity"/>
    <property type="evidence" value="ECO:0007669"/>
    <property type="project" value="InterPro"/>
</dbReference>
<dbReference type="NCBIfam" id="TIGR01439">
    <property type="entry name" value="lp_hng_hel_AbrB"/>
    <property type="match status" value="1"/>
</dbReference>
<evidence type="ECO:0000313" key="3">
    <source>
        <dbReference type="EMBL" id="KAA3526941.1"/>
    </source>
</evidence>
<dbReference type="Proteomes" id="UP000655037">
    <property type="component" value="Unassembled WGS sequence"/>
</dbReference>
<dbReference type="GO" id="GO:0003677">
    <property type="term" value="F:DNA binding"/>
    <property type="evidence" value="ECO:0007669"/>
    <property type="project" value="UniProtKB-UniRule"/>
</dbReference>
<reference evidence="4" key="4">
    <citation type="submission" date="2020-11" db="EMBL/GenBank/DDBJ databases">
        <title>Agrobacterium vitis strain K377 genome.</title>
        <authorList>
            <person name="Xi H."/>
        </authorList>
    </citation>
    <scope>NUCLEOTIDE SEQUENCE</scope>
    <source>
        <strain evidence="4">K377</strain>
    </source>
</reference>
<dbReference type="Proteomes" id="UP000175993">
    <property type="component" value="Unassembled WGS sequence"/>
</dbReference>
<dbReference type="EMBL" id="JACXXJ020000005">
    <property type="protein sequence ID" value="MBF2715047.1"/>
    <property type="molecule type" value="Genomic_DNA"/>
</dbReference>
<dbReference type="Gene3D" id="2.10.260.10">
    <property type="match status" value="1"/>
</dbReference>
<dbReference type="EMBL" id="QUSG01000006">
    <property type="protein sequence ID" value="KAA3526941.1"/>
    <property type="molecule type" value="Genomic_DNA"/>
</dbReference>
<sequence length="86" mass="9606">MNVFYATMTSKGQTTVPAEIRELLKLKPGDRIRYVVKNGEVTLKAKNKRLIDLAGILHRPGMPTLTIEEMDEAIGDAIVDHVMGRE</sequence>
<evidence type="ECO:0000256" key="1">
    <source>
        <dbReference type="PROSITE-ProRule" id="PRU01076"/>
    </source>
</evidence>
<evidence type="ECO:0000259" key="2">
    <source>
        <dbReference type="PROSITE" id="PS51740"/>
    </source>
</evidence>
<keyword evidence="1 6" id="KW-0238">DNA-binding</keyword>
<reference evidence="6 8" key="3">
    <citation type="submission" date="2019-12" db="EMBL/GenBank/DDBJ databases">
        <title>Whole-genome sequencing of Allorhizobium vitis.</title>
        <authorList>
            <person name="Gan H.M."/>
            <person name="Szegedi E."/>
            <person name="Burr T."/>
            <person name="Savka M.A."/>
        </authorList>
    </citation>
    <scope>NUCLEOTIDE SEQUENCE [LARGE SCALE GENOMIC DNA]</scope>
    <source>
        <strain evidence="6 8">CG989</strain>
    </source>
</reference>
<dbReference type="AlphaFoldDB" id="A0A120DB16"/>
<evidence type="ECO:0000313" key="8">
    <source>
        <dbReference type="Proteomes" id="UP000436692"/>
    </source>
</evidence>
<evidence type="ECO:0000313" key="7">
    <source>
        <dbReference type="Proteomes" id="UP000175993"/>
    </source>
</evidence>
<protein>
    <submittedName>
        <fullName evidence="6">AbrB/MazE/SpoVT family DNA-binding domain-containing protein</fullName>
    </submittedName>
    <submittedName>
        <fullName evidence="4">Type II toxin-antitoxin system PrlF family antitoxin</fullName>
    </submittedName>
</protein>
<proteinExistence type="predicted"/>
<comment type="caution">
    <text evidence="6">The sequence shown here is derived from an EMBL/GenBank/DDBJ whole genome shotgun (WGS) entry which is preliminary data.</text>
</comment>
<dbReference type="SUPFAM" id="SSF89447">
    <property type="entry name" value="AbrB/MazE/MraZ-like"/>
    <property type="match status" value="1"/>
</dbReference>
<dbReference type="InterPro" id="IPR037914">
    <property type="entry name" value="SpoVT-AbrB_sf"/>
</dbReference>
<dbReference type="GeneID" id="60683148"/>
<feature type="domain" description="SpoVT-AbrB" evidence="2">
    <location>
        <begin position="3"/>
        <end position="48"/>
    </location>
</feature>
<evidence type="ECO:0000313" key="9">
    <source>
        <dbReference type="Proteomes" id="UP000436911"/>
    </source>
</evidence>
<dbReference type="GO" id="GO:0097351">
    <property type="term" value="F:toxin sequestering activity"/>
    <property type="evidence" value="ECO:0007669"/>
    <property type="project" value="InterPro"/>
</dbReference>
<dbReference type="OrthoDB" id="9809003at2"/>
<dbReference type="InterPro" id="IPR007159">
    <property type="entry name" value="SpoVT-AbrB_dom"/>
</dbReference>
<dbReference type="GO" id="GO:0001558">
    <property type="term" value="P:regulation of cell growth"/>
    <property type="evidence" value="ECO:0007669"/>
    <property type="project" value="InterPro"/>
</dbReference>
<name>A0A120DB16_AGRVI</name>
<dbReference type="Proteomes" id="UP000436911">
    <property type="component" value="Unassembled WGS sequence"/>
</dbReference>
<gene>
    <name evidence="5" type="ORF">BBI04_001315</name>
    <name evidence="3" type="ORF">DXT89_13435</name>
    <name evidence="6" type="ORF">GOZ95_00460</name>
    <name evidence="4" type="ORF">IEI95_012575</name>
</gene>
<dbReference type="EMBL" id="MBEV02000001">
    <property type="protein sequence ID" value="MUP03466.1"/>
    <property type="molecule type" value="Genomic_DNA"/>
</dbReference>
<evidence type="ECO:0000313" key="4">
    <source>
        <dbReference type="EMBL" id="MBF2715047.1"/>
    </source>
</evidence>
<reference evidence="5 7" key="2">
    <citation type="submission" date="2019-11" db="EMBL/GenBank/DDBJ databases">
        <title>Whole-genome sequencing of Allorhizobium vitis.</title>
        <authorList>
            <person name="Gan H.M."/>
            <person name="Savka M.A."/>
        </authorList>
    </citation>
    <scope>NUCLEOTIDE SEQUENCE [LARGE SCALE GENOMIC DNA]</scope>
    <source>
        <strain evidence="5 7">AB4</strain>
    </source>
</reference>
<organism evidence="6 8">
    <name type="scientific">Agrobacterium vitis</name>
    <name type="common">Rhizobium vitis</name>
    <dbReference type="NCBI Taxonomy" id="373"/>
    <lineage>
        <taxon>Bacteria</taxon>
        <taxon>Pseudomonadati</taxon>
        <taxon>Pseudomonadota</taxon>
        <taxon>Alphaproteobacteria</taxon>
        <taxon>Hyphomicrobiales</taxon>
        <taxon>Rhizobiaceae</taxon>
        <taxon>Rhizobium/Agrobacterium group</taxon>
        <taxon>Agrobacterium</taxon>
    </lineage>
</organism>
<accession>A0A120DB16</accession>
<dbReference type="PROSITE" id="PS51740">
    <property type="entry name" value="SPOVT_ABRB"/>
    <property type="match status" value="1"/>
</dbReference>